<proteinExistence type="predicted"/>
<accession>A0A0A9AT66</accession>
<feature type="region of interest" description="Disordered" evidence="1">
    <location>
        <begin position="1"/>
        <end position="41"/>
    </location>
</feature>
<evidence type="ECO:0000313" key="2">
    <source>
        <dbReference type="EMBL" id="JAD50287.1"/>
    </source>
</evidence>
<sequence length="75" mass="7774">MISLRGTGHSCPSGSAPSPSSSARRSTSPGSFSRPTTWLSWTGQRWRPASTPCTTSPACCGRTTARTGARRASCG</sequence>
<dbReference type="AlphaFoldDB" id="A0A0A9AT66"/>
<feature type="compositionally biased region" description="Low complexity" evidence="1">
    <location>
        <begin position="10"/>
        <end position="33"/>
    </location>
</feature>
<dbReference type="EMBL" id="GBRH01247608">
    <property type="protein sequence ID" value="JAD50287.1"/>
    <property type="molecule type" value="Transcribed_RNA"/>
</dbReference>
<organism evidence="2">
    <name type="scientific">Arundo donax</name>
    <name type="common">Giant reed</name>
    <name type="synonym">Donax arundinaceus</name>
    <dbReference type="NCBI Taxonomy" id="35708"/>
    <lineage>
        <taxon>Eukaryota</taxon>
        <taxon>Viridiplantae</taxon>
        <taxon>Streptophyta</taxon>
        <taxon>Embryophyta</taxon>
        <taxon>Tracheophyta</taxon>
        <taxon>Spermatophyta</taxon>
        <taxon>Magnoliopsida</taxon>
        <taxon>Liliopsida</taxon>
        <taxon>Poales</taxon>
        <taxon>Poaceae</taxon>
        <taxon>PACMAD clade</taxon>
        <taxon>Arundinoideae</taxon>
        <taxon>Arundineae</taxon>
        <taxon>Arundo</taxon>
    </lineage>
</organism>
<protein>
    <submittedName>
        <fullName evidence="2">Uncharacterized protein</fullName>
    </submittedName>
</protein>
<name>A0A0A9AT66_ARUDO</name>
<evidence type="ECO:0000256" key="1">
    <source>
        <dbReference type="SAM" id="MobiDB-lite"/>
    </source>
</evidence>
<reference evidence="2" key="1">
    <citation type="submission" date="2014-09" db="EMBL/GenBank/DDBJ databases">
        <authorList>
            <person name="Magalhaes I.L.F."/>
            <person name="Oliveira U."/>
            <person name="Santos F.R."/>
            <person name="Vidigal T.H.D.A."/>
            <person name="Brescovit A.D."/>
            <person name="Santos A.J."/>
        </authorList>
    </citation>
    <scope>NUCLEOTIDE SEQUENCE</scope>
    <source>
        <tissue evidence="2">Shoot tissue taken approximately 20 cm above the soil surface</tissue>
    </source>
</reference>
<reference evidence="2" key="2">
    <citation type="journal article" date="2015" name="Data Brief">
        <title>Shoot transcriptome of the giant reed, Arundo donax.</title>
        <authorList>
            <person name="Barrero R.A."/>
            <person name="Guerrero F.D."/>
            <person name="Moolhuijzen P."/>
            <person name="Goolsby J.A."/>
            <person name="Tidwell J."/>
            <person name="Bellgard S.E."/>
            <person name="Bellgard M.I."/>
        </authorList>
    </citation>
    <scope>NUCLEOTIDE SEQUENCE</scope>
    <source>
        <tissue evidence="2">Shoot tissue taken approximately 20 cm above the soil surface</tissue>
    </source>
</reference>